<dbReference type="PROSITE" id="PS01040">
    <property type="entry name" value="SBP_BACTERIAL_5"/>
    <property type="match status" value="1"/>
</dbReference>
<sequence>MTATLRLRGLLGATALALLGTSGAWAETTVSAVMHSDLRVLDPVITTAHITRNHGYMIYDVLIAEDADQKIQPQMAEFTVSDDNLTYTFTLRDGLKFHDGADVTAEDVVASLKRWQQRDSGGQAMADRTASLEAKGAKTVVWTLKEPFGPFLVTLGKQSAVPAFIMPARVAATPADKAIEEHIGSGPFMLVKEEFQPGVGVTYAKFEGYVPRSEPASGYAGGKVVNVDKVRWITMTDSQTAVNALQSGDIDYLESLPVDLVPLFDGDDEFIVETRASLGMQTMGRMNFKHPPFDNVKIRQAALMALSQEPVLAALMGNPDYYKICGSIWGCGTPFEDATGSDSLTGKGDLEGAKKLLAEAGYDNTPVVLMQPTDSPTLRAQPVVAAKMLRDAGFNVDMQAMDWQTLVGRRASREAPAAGGWNIFFTNWMLPEISNPVINPMVNGRGDQAWFGWPEDAKLEELKAGFIAAMTPEDQKAAAAAIQAHVLEQVIYVPLGEYQFPQARSAGLTDMLPTAVPVFWGLKKAE</sequence>
<dbReference type="Gene3D" id="3.40.190.10">
    <property type="entry name" value="Periplasmic binding protein-like II"/>
    <property type="match status" value="1"/>
</dbReference>
<evidence type="ECO:0000256" key="2">
    <source>
        <dbReference type="ARBA" id="ARBA00005695"/>
    </source>
</evidence>
<dbReference type="Pfam" id="PF00496">
    <property type="entry name" value="SBP_bac_5"/>
    <property type="match status" value="1"/>
</dbReference>
<accession>A0A451GHU5</accession>
<proteinExistence type="inferred from homology"/>
<dbReference type="Proteomes" id="UP000287168">
    <property type="component" value="Unassembled WGS sequence"/>
</dbReference>
<gene>
    <name evidence="6" type="ORF">EP867_15865</name>
</gene>
<dbReference type="PANTHER" id="PTHR30290:SF38">
    <property type="entry name" value="D,D-DIPEPTIDE-BINDING PERIPLASMIC PROTEIN DDPA-RELATED"/>
    <property type="match status" value="1"/>
</dbReference>
<name>A0A451GHU5_9RHOB</name>
<dbReference type="OrthoDB" id="9803988at2"/>
<dbReference type="RefSeq" id="WP_128490456.1">
    <property type="nucleotide sequence ID" value="NZ_JBHLXB010000147.1"/>
</dbReference>
<dbReference type="PANTHER" id="PTHR30290">
    <property type="entry name" value="PERIPLASMIC BINDING COMPONENT OF ABC TRANSPORTER"/>
    <property type="match status" value="1"/>
</dbReference>
<keyword evidence="7" id="KW-1185">Reference proteome</keyword>
<dbReference type="GO" id="GO:0015833">
    <property type="term" value="P:peptide transport"/>
    <property type="evidence" value="ECO:0007669"/>
    <property type="project" value="TreeGrafter"/>
</dbReference>
<comment type="caution">
    <text evidence="6">The sequence shown here is derived from an EMBL/GenBank/DDBJ whole genome shotgun (WGS) entry which is preliminary data.</text>
</comment>
<keyword evidence="3 4" id="KW-0732">Signal</keyword>
<evidence type="ECO:0000259" key="5">
    <source>
        <dbReference type="Pfam" id="PF00496"/>
    </source>
</evidence>
<dbReference type="Gene3D" id="3.10.105.10">
    <property type="entry name" value="Dipeptide-binding Protein, Domain 3"/>
    <property type="match status" value="1"/>
</dbReference>
<dbReference type="GO" id="GO:1904680">
    <property type="term" value="F:peptide transmembrane transporter activity"/>
    <property type="evidence" value="ECO:0007669"/>
    <property type="project" value="TreeGrafter"/>
</dbReference>
<feature type="domain" description="Solute-binding protein family 5" evidence="5">
    <location>
        <begin position="70"/>
        <end position="430"/>
    </location>
</feature>
<organism evidence="6 7">
    <name type="scientific">Falsigemmobacter intermedius</name>
    <dbReference type="NCBI Taxonomy" id="1553448"/>
    <lineage>
        <taxon>Bacteria</taxon>
        <taxon>Pseudomonadati</taxon>
        <taxon>Pseudomonadota</taxon>
        <taxon>Alphaproteobacteria</taxon>
        <taxon>Rhodobacterales</taxon>
        <taxon>Paracoccaceae</taxon>
        <taxon>Falsigemmobacter</taxon>
    </lineage>
</organism>
<evidence type="ECO:0000256" key="3">
    <source>
        <dbReference type="ARBA" id="ARBA00022729"/>
    </source>
</evidence>
<comment type="subcellular location">
    <subcellularLocation>
        <location evidence="1">Periplasm</location>
    </subcellularLocation>
</comment>
<protein>
    <submittedName>
        <fullName evidence="6">ABC transporter substrate-binding protein</fullName>
    </submittedName>
</protein>
<dbReference type="SUPFAM" id="SSF53850">
    <property type="entry name" value="Periplasmic binding protein-like II"/>
    <property type="match status" value="1"/>
</dbReference>
<evidence type="ECO:0000256" key="1">
    <source>
        <dbReference type="ARBA" id="ARBA00004418"/>
    </source>
</evidence>
<reference evidence="6 7" key="1">
    <citation type="journal article" date="2015" name="Int. J. Syst. Evol. Microbiol.">
        <title>Gemmobacter intermedius sp. nov., isolated from a white stork (Ciconia ciconia).</title>
        <authorList>
            <person name="Kampfer P."/>
            <person name="Jerzak L."/>
            <person name="Wilharm G."/>
            <person name="Golke J."/>
            <person name="Busse H.J."/>
            <person name="Glaeser S.P."/>
        </authorList>
    </citation>
    <scope>NUCLEOTIDE SEQUENCE [LARGE SCALE GENOMIC DNA]</scope>
    <source>
        <strain evidence="6 7">119/4</strain>
    </source>
</reference>
<evidence type="ECO:0000313" key="6">
    <source>
        <dbReference type="EMBL" id="RWY38537.1"/>
    </source>
</evidence>
<comment type="similarity">
    <text evidence="2">Belongs to the bacterial solute-binding protein 5 family.</text>
</comment>
<dbReference type="EMBL" id="SBLC01000033">
    <property type="protein sequence ID" value="RWY38537.1"/>
    <property type="molecule type" value="Genomic_DNA"/>
</dbReference>
<dbReference type="InterPro" id="IPR023765">
    <property type="entry name" value="SBP_5_CS"/>
</dbReference>
<feature type="signal peptide" evidence="4">
    <location>
        <begin position="1"/>
        <end position="26"/>
    </location>
</feature>
<dbReference type="InterPro" id="IPR039424">
    <property type="entry name" value="SBP_5"/>
</dbReference>
<evidence type="ECO:0000256" key="4">
    <source>
        <dbReference type="SAM" id="SignalP"/>
    </source>
</evidence>
<feature type="chain" id="PRO_5019134022" evidence="4">
    <location>
        <begin position="27"/>
        <end position="526"/>
    </location>
</feature>
<dbReference type="CDD" id="cd08502">
    <property type="entry name" value="PBP2_NikA_DppA_OppA_like_16"/>
    <property type="match status" value="1"/>
</dbReference>
<evidence type="ECO:0000313" key="7">
    <source>
        <dbReference type="Proteomes" id="UP000287168"/>
    </source>
</evidence>
<dbReference type="AlphaFoldDB" id="A0A451GHU5"/>
<dbReference type="Gene3D" id="3.90.76.10">
    <property type="entry name" value="Dipeptide-binding Protein, Domain 1"/>
    <property type="match status" value="1"/>
</dbReference>
<dbReference type="InterPro" id="IPR000914">
    <property type="entry name" value="SBP_5_dom"/>
</dbReference>